<comment type="caution">
    <text evidence="1">The sequence shown here is derived from an EMBL/GenBank/DDBJ whole genome shotgun (WGS) entry which is preliminary data.</text>
</comment>
<accession>A0AAE1AJX5</accession>
<proteinExistence type="predicted"/>
<organism evidence="1 2">
    <name type="scientific">Elysia crispata</name>
    <name type="common">lettuce slug</name>
    <dbReference type="NCBI Taxonomy" id="231223"/>
    <lineage>
        <taxon>Eukaryota</taxon>
        <taxon>Metazoa</taxon>
        <taxon>Spiralia</taxon>
        <taxon>Lophotrochozoa</taxon>
        <taxon>Mollusca</taxon>
        <taxon>Gastropoda</taxon>
        <taxon>Heterobranchia</taxon>
        <taxon>Euthyneura</taxon>
        <taxon>Panpulmonata</taxon>
        <taxon>Sacoglossa</taxon>
        <taxon>Placobranchoidea</taxon>
        <taxon>Plakobranchidae</taxon>
        <taxon>Elysia</taxon>
    </lineage>
</organism>
<sequence>MLPQTDREPPLLASRSSTPLGHSVNVEIAWEIVSLRARIPPGSDATSVMRIPRETFEIRVLISRSLQLFSRPAPAKYRFRQSNATHAYSRYLRAFPEGQALTCGARCGTAILTDQGPGCPGWSQLQVQSCPQSDISISQAVTSRHQLSRSTFLDCLSGSPIEDSSTNLGDVENRAITL</sequence>
<gene>
    <name evidence="1" type="ORF">RRG08_001635</name>
</gene>
<reference evidence="1" key="1">
    <citation type="journal article" date="2023" name="G3 (Bethesda)">
        <title>A reference genome for the long-term kleptoplast-retaining sea slug Elysia crispata morphotype clarki.</title>
        <authorList>
            <person name="Eastman K.E."/>
            <person name="Pendleton A.L."/>
            <person name="Shaikh M.A."/>
            <person name="Suttiyut T."/>
            <person name="Ogas R."/>
            <person name="Tomko P."/>
            <person name="Gavelis G."/>
            <person name="Widhalm J.R."/>
            <person name="Wisecaver J.H."/>
        </authorList>
    </citation>
    <scope>NUCLEOTIDE SEQUENCE</scope>
    <source>
        <strain evidence="1">ECLA1</strain>
    </source>
</reference>
<name>A0AAE1AJX5_9GAST</name>
<dbReference type="AlphaFoldDB" id="A0AAE1AJX5"/>
<dbReference type="EMBL" id="JAWDGP010001678">
    <property type="protein sequence ID" value="KAK3789245.1"/>
    <property type="molecule type" value="Genomic_DNA"/>
</dbReference>
<evidence type="ECO:0000313" key="1">
    <source>
        <dbReference type="EMBL" id="KAK3789245.1"/>
    </source>
</evidence>
<keyword evidence="2" id="KW-1185">Reference proteome</keyword>
<evidence type="ECO:0000313" key="2">
    <source>
        <dbReference type="Proteomes" id="UP001283361"/>
    </source>
</evidence>
<protein>
    <submittedName>
        <fullName evidence="1">Uncharacterized protein</fullName>
    </submittedName>
</protein>
<dbReference type="Proteomes" id="UP001283361">
    <property type="component" value="Unassembled WGS sequence"/>
</dbReference>